<name>A0ABR0SVU4_9HYPO</name>
<dbReference type="SUPFAM" id="SSF53335">
    <property type="entry name" value="S-adenosyl-L-methionine-dependent methyltransferases"/>
    <property type="match status" value="1"/>
</dbReference>
<dbReference type="Gene3D" id="3.40.50.150">
    <property type="entry name" value="Vaccinia Virus protein VP39"/>
    <property type="match status" value="1"/>
</dbReference>
<feature type="domain" description="Methyltransferase type 11" evidence="1">
    <location>
        <begin position="60"/>
        <end position="162"/>
    </location>
</feature>
<dbReference type="InterPro" id="IPR051052">
    <property type="entry name" value="Diverse_substrate_MTase"/>
</dbReference>
<evidence type="ECO:0000259" key="1">
    <source>
        <dbReference type="Pfam" id="PF08241"/>
    </source>
</evidence>
<dbReference type="Proteomes" id="UP001338125">
    <property type="component" value="Unassembled WGS sequence"/>
</dbReference>
<proteinExistence type="predicted"/>
<organism evidence="2 3">
    <name type="scientific">Cladobotryum mycophilum</name>
    <dbReference type="NCBI Taxonomy" id="491253"/>
    <lineage>
        <taxon>Eukaryota</taxon>
        <taxon>Fungi</taxon>
        <taxon>Dikarya</taxon>
        <taxon>Ascomycota</taxon>
        <taxon>Pezizomycotina</taxon>
        <taxon>Sordariomycetes</taxon>
        <taxon>Hypocreomycetidae</taxon>
        <taxon>Hypocreales</taxon>
        <taxon>Hypocreaceae</taxon>
        <taxon>Cladobotryum</taxon>
    </lineage>
</organism>
<reference evidence="2 3" key="1">
    <citation type="submission" date="2024-01" db="EMBL/GenBank/DDBJ databases">
        <title>Complete genome of Cladobotryum mycophilum ATHUM6906.</title>
        <authorList>
            <person name="Christinaki A.C."/>
            <person name="Myridakis A.I."/>
            <person name="Kouvelis V.N."/>
        </authorList>
    </citation>
    <scope>NUCLEOTIDE SEQUENCE [LARGE SCALE GENOMIC DNA]</scope>
    <source>
        <strain evidence="2 3">ATHUM6906</strain>
    </source>
</reference>
<accession>A0ABR0SVU4</accession>
<protein>
    <submittedName>
        <fullName evidence="2">Trans-aconitate 3-methyltransferase</fullName>
    </submittedName>
</protein>
<dbReference type="PANTHER" id="PTHR44942">
    <property type="entry name" value="METHYLTRANSF_11 DOMAIN-CONTAINING PROTEIN"/>
    <property type="match status" value="1"/>
</dbReference>
<sequence length="317" mass="35269">MVELNAESHSPLSMEERTFRSYDQKQGEAYLKGRRDFHPCVYKTALNYHQSRGGQLGTLLDVGCGPGFAARGLASHFTHTIGIDASNGMINTARSLGGVTRTSEPIRFDVSTAEELGSNLSPPILDASVDLITASDAAHWFDPVQFWKAAARVLKPGGTVILWASGEIAAHTSMPNAVAVQSAMDKYVERDLMPYYTPGNLLSRNRYVDLLLPWTLDQPIPAFDQNSFVRKDWDVDDHFVIGEREIDMDTLEKMLATGSVQTRWYQAHPGIVGTEGDALKILRREIERLLQETGVEKGKEMFKRAVWGTMLSVKKKP</sequence>
<dbReference type="Pfam" id="PF08241">
    <property type="entry name" value="Methyltransf_11"/>
    <property type="match status" value="1"/>
</dbReference>
<keyword evidence="3" id="KW-1185">Reference proteome</keyword>
<dbReference type="InterPro" id="IPR013216">
    <property type="entry name" value="Methyltransf_11"/>
</dbReference>
<comment type="caution">
    <text evidence="2">The sequence shown here is derived from an EMBL/GenBank/DDBJ whole genome shotgun (WGS) entry which is preliminary data.</text>
</comment>
<dbReference type="PANTHER" id="PTHR44942:SF10">
    <property type="entry name" value="METHYLTRANSFERASE TYPE 11 DOMAIN-CONTAINING PROTEIN"/>
    <property type="match status" value="1"/>
</dbReference>
<evidence type="ECO:0000313" key="2">
    <source>
        <dbReference type="EMBL" id="KAK5996232.1"/>
    </source>
</evidence>
<dbReference type="CDD" id="cd02440">
    <property type="entry name" value="AdoMet_MTases"/>
    <property type="match status" value="1"/>
</dbReference>
<dbReference type="EMBL" id="JAVFKD010000004">
    <property type="protein sequence ID" value="KAK5996232.1"/>
    <property type="molecule type" value="Genomic_DNA"/>
</dbReference>
<dbReference type="InterPro" id="IPR029063">
    <property type="entry name" value="SAM-dependent_MTases_sf"/>
</dbReference>
<evidence type="ECO:0000313" key="3">
    <source>
        <dbReference type="Proteomes" id="UP001338125"/>
    </source>
</evidence>
<gene>
    <name evidence="2" type="ORF">PT974_04663</name>
</gene>